<gene>
    <name evidence="1" type="ORF">A2Y83_00795</name>
</gene>
<dbReference type="AlphaFoldDB" id="A0A1F5S2N8"/>
<evidence type="ECO:0000313" key="1">
    <source>
        <dbReference type="EMBL" id="OGF20945.1"/>
    </source>
</evidence>
<dbReference type="Proteomes" id="UP000178323">
    <property type="component" value="Unassembled WGS sequence"/>
</dbReference>
<organism evidence="1 2">
    <name type="scientific">Candidatus Falkowbacteria bacterium RBG_13_39_14</name>
    <dbReference type="NCBI Taxonomy" id="1797985"/>
    <lineage>
        <taxon>Bacteria</taxon>
        <taxon>Candidatus Falkowiibacteriota</taxon>
    </lineage>
</organism>
<protein>
    <submittedName>
        <fullName evidence="1">Uncharacterized protein</fullName>
    </submittedName>
</protein>
<dbReference type="InterPro" id="IPR043731">
    <property type="entry name" value="DUF5674"/>
</dbReference>
<name>A0A1F5S2N8_9BACT</name>
<proteinExistence type="predicted"/>
<sequence>MTKFMVIIRDKISLEELKKMAEESFGDFVKVVVDIDRKMMAIGGELHADGEALLLKDGSVLRKEIAQEGWITLNCRTK</sequence>
<dbReference type="STRING" id="1797985.A2Y83_00795"/>
<accession>A0A1F5S2N8</accession>
<comment type="caution">
    <text evidence="1">The sequence shown here is derived from an EMBL/GenBank/DDBJ whole genome shotgun (WGS) entry which is preliminary data.</text>
</comment>
<evidence type="ECO:0000313" key="2">
    <source>
        <dbReference type="Proteomes" id="UP000178323"/>
    </source>
</evidence>
<dbReference type="Pfam" id="PF18924">
    <property type="entry name" value="DUF5674"/>
    <property type="match status" value="1"/>
</dbReference>
<dbReference type="EMBL" id="MFFS01000075">
    <property type="protein sequence ID" value="OGF20945.1"/>
    <property type="molecule type" value="Genomic_DNA"/>
</dbReference>
<reference evidence="1 2" key="1">
    <citation type="journal article" date="2016" name="Nat. Commun.">
        <title>Thousands of microbial genomes shed light on interconnected biogeochemical processes in an aquifer system.</title>
        <authorList>
            <person name="Anantharaman K."/>
            <person name="Brown C.T."/>
            <person name="Hug L.A."/>
            <person name="Sharon I."/>
            <person name="Castelle C.J."/>
            <person name="Probst A.J."/>
            <person name="Thomas B.C."/>
            <person name="Singh A."/>
            <person name="Wilkins M.J."/>
            <person name="Karaoz U."/>
            <person name="Brodie E.L."/>
            <person name="Williams K.H."/>
            <person name="Hubbard S.S."/>
            <person name="Banfield J.F."/>
        </authorList>
    </citation>
    <scope>NUCLEOTIDE SEQUENCE [LARGE SCALE GENOMIC DNA]</scope>
</reference>